<gene>
    <name evidence="3" type="ORF">PACLA_8A066257</name>
</gene>
<feature type="domain" description="Reverse transcriptase" evidence="2">
    <location>
        <begin position="439"/>
        <end position="621"/>
    </location>
</feature>
<dbReference type="GO" id="GO:0008270">
    <property type="term" value="F:zinc ion binding"/>
    <property type="evidence" value="ECO:0007669"/>
    <property type="project" value="InterPro"/>
</dbReference>
<dbReference type="SMART" id="SM00343">
    <property type="entry name" value="ZnF_C2HC"/>
    <property type="match status" value="2"/>
</dbReference>
<evidence type="ECO:0000256" key="1">
    <source>
        <dbReference type="SAM" id="MobiDB-lite"/>
    </source>
</evidence>
<dbReference type="AlphaFoldDB" id="A0A6S7I410"/>
<dbReference type="CDD" id="cd09274">
    <property type="entry name" value="RNase_HI_RT_Ty3"/>
    <property type="match status" value="1"/>
</dbReference>
<dbReference type="Gene3D" id="3.30.70.270">
    <property type="match status" value="2"/>
</dbReference>
<comment type="caution">
    <text evidence="3">The sequence shown here is derived from an EMBL/GenBank/DDBJ whole genome shotgun (WGS) entry which is preliminary data.</text>
</comment>
<accession>A0A6S7I410</accession>
<sequence length="806" mass="91879">MGKECMQIFMNLKLTVEERKDIEICIGALEAHFKPKRNVVYERYKFNLCSQNAEESVDDYVNLLRKLASSCQFGTLTDELIRDRLVLGITDRSTKLRLLKEDGLNLNKAVNMCRSSEIANIQLKSMSTTKETEEVNAVQEKGNRHKYPSSKFRSASPRVGSASNRDSHGQGYKNFKQKCYHCGRKQDHKLENCPAFGQSCNACGKQNHFAAVCRSTGNPRNTRDVRAVKQEDIPVDSSDSEESIFTIEDVSSVRSQGKQVYANMKFQDIETEFRKDLECQLDTGATCNVMSYDDLSRITQIGYPKLHSSTAKLRLFDGSMMKPLGVAHLKVERNQVTENLVFQVIETKNRPLLSAETCEKFGLIKLNIEPVNVVKESSPLLRREEILSKYKDVFEGLGHIGDASFFIDPESTPVQHAPRRVPVTLHTEVKEKLTELERKGIVVKETDPTDWISSMVVVAKPNKIRICLDPKDLNKALKRPKYQMPTPEEMLPKLSKAKVFTTLDAKDGFYQIALDEASSKQTTFWTPFGRYRYLRMPFGVNTAPEEFECKLQEKLSDLRGVEVLRDDMLVMGYGDTQEEAERNHDENLKGLLDRARKVNLKLNSKKMNLRRTEVKFMGHLISRDGLKPDPEKIAAVQHMPKPTGKQEMLSLLGFINYLAKFLPKLAEIAQPLRDLTLKDARFLWSSQHDKAFAEVKNLVSKHPVLKYYDVSEEVTIQCDASEKGLGASLLQNGQPVAFASRTLTQIERRYAQIEKECLAIVFGCQKFSQYISRRDKITIESDHKPLQSIFKKSLLEAPCRLQRMML</sequence>
<evidence type="ECO:0000313" key="3">
    <source>
        <dbReference type="EMBL" id="CAB3999408.1"/>
    </source>
</evidence>
<proteinExistence type="predicted"/>
<dbReference type="Proteomes" id="UP001152795">
    <property type="component" value="Unassembled WGS sequence"/>
</dbReference>
<name>A0A6S7I410_PARCT</name>
<dbReference type="CDD" id="cd01647">
    <property type="entry name" value="RT_LTR"/>
    <property type="match status" value="1"/>
</dbReference>
<organism evidence="3 4">
    <name type="scientific">Paramuricea clavata</name>
    <name type="common">Red gorgonian</name>
    <name type="synonym">Violescent sea-whip</name>
    <dbReference type="NCBI Taxonomy" id="317549"/>
    <lineage>
        <taxon>Eukaryota</taxon>
        <taxon>Metazoa</taxon>
        <taxon>Cnidaria</taxon>
        <taxon>Anthozoa</taxon>
        <taxon>Octocorallia</taxon>
        <taxon>Malacalcyonacea</taxon>
        <taxon>Plexauridae</taxon>
        <taxon>Paramuricea</taxon>
    </lineage>
</organism>
<dbReference type="InterPro" id="IPR043502">
    <property type="entry name" value="DNA/RNA_pol_sf"/>
</dbReference>
<dbReference type="InterPro" id="IPR041577">
    <property type="entry name" value="RT_RNaseH_2"/>
</dbReference>
<dbReference type="PROSITE" id="PS50878">
    <property type="entry name" value="RT_POL"/>
    <property type="match status" value="1"/>
</dbReference>
<dbReference type="InterPro" id="IPR000477">
    <property type="entry name" value="RT_dom"/>
</dbReference>
<dbReference type="InterPro" id="IPR043128">
    <property type="entry name" value="Rev_trsase/Diguanyl_cyclase"/>
</dbReference>
<dbReference type="OrthoDB" id="775972at2759"/>
<dbReference type="PANTHER" id="PTHR37984">
    <property type="entry name" value="PROTEIN CBG26694"/>
    <property type="match status" value="1"/>
</dbReference>
<evidence type="ECO:0000313" key="4">
    <source>
        <dbReference type="Proteomes" id="UP001152795"/>
    </source>
</evidence>
<dbReference type="EMBL" id="CACRXK020003580">
    <property type="protein sequence ID" value="CAB3999408.1"/>
    <property type="molecule type" value="Genomic_DNA"/>
</dbReference>
<dbReference type="Pfam" id="PF17919">
    <property type="entry name" value="RT_RNaseH_2"/>
    <property type="match status" value="1"/>
</dbReference>
<dbReference type="Pfam" id="PF00078">
    <property type="entry name" value="RVT_1"/>
    <property type="match status" value="1"/>
</dbReference>
<dbReference type="FunFam" id="3.30.70.270:FF:000026">
    <property type="entry name" value="Transposon Ty3-G Gag-Pol polyprotein"/>
    <property type="match status" value="1"/>
</dbReference>
<protein>
    <submittedName>
        <fullName evidence="3">Retrovirus-related Pol poly from transposon, partial</fullName>
    </submittedName>
</protein>
<evidence type="ECO:0000259" key="2">
    <source>
        <dbReference type="PROSITE" id="PS50878"/>
    </source>
</evidence>
<dbReference type="FunFam" id="3.10.20.370:FF:000001">
    <property type="entry name" value="Retrovirus-related Pol polyprotein from transposon 17.6-like protein"/>
    <property type="match status" value="1"/>
</dbReference>
<dbReference type="InterPro" id="IPR050951">
    <property type="entry name" value="Retrovirus_Pol_polyprotein"/>
</dbReference>
<feature type="non-terminal residue" evidence="3">
    <location>
        <position position="806"/>
    </location>
</feature>
<dbReference type="GO" id="GO:0003676">
    <property type="term" value="F:nucleic acid binding"/>
    <property type="evidence" value="ECO:0007669"/>
    <property type="project" value="InterPro"/>
</dbReference>
<dbReference type="SUPFAM" id="SSF56672">
    <property type="entry name" value="DNA/RNA polymerases"/>
    <property type="match status" value="1"/>
</dbReference>
<dbReference type="Gene3D" id="3.10.10.10">
    <property type="entry name" value="HIV Type 1 Reverse Transcriptase, subunit A, domain 1"/>
    <property type="match status" value="1"/>
</dbReference>
<dbReference type="PANTHER" id="PTHR37984:SF8">
    <property type="entry name" value="CCHC-TYPE DOMAIN-CONTAINING PROTEIN"/>
    <property type="match status" value="1"/>
</dbReference>
<feature type="region of interest" description="Disordered" evidence="1">
    <location>
        <begin position="137"/>
        <end position="169"/>
    </location>
</feature>
<keyword evidence="4" id="KW-1185">Reference proteome</keyword>
<dbReference type="CDD" id="cd05481">
    <property type="entry name" value="retropepsin_like_LTR_1"/>
    <property type="match status" value="1"/>
</dbReference>
<dbReference type="InterPro" id="IPR001878">
    <property type="entry name" value="Znf_CCHC"/>
</dbReference>
<reference evidence="3" key="1">
    <citation type="submission" date="2020-04" db="EMBL/GenBank/DDBJ databases">
        <authorList>
            <person name="Alioto T."/>
            <person name="Alioto T."/>
            <person name="Gomez Garrido J."/>
        </authorList>
    </citation>
    <scope>NUCLEOTIDE SEQUENCE</scope>
    <source>
        <strain evidence="3">A484AB</strain>
    </source>
</reference>